<keyword evidence="1" id="KW-0732">Signal</keyword>
<organism evidence="2 3">
    <name type="scientific">Bacillus velezensis</name>
    <dbReference type="NCBI Taxonomy" id="492670"/>
    <lineage>
        <taxon>Bacteria</taxon>
        <taxon>Bacillati</taxon>
        <taxon>Bacillota</taxon>
        <taxon>Bacilli</taxon>
        <taxon>Bacillales</taxon>
        <taxon>Bacillaceae</taxon>
        <taxon>Bacillus</taxon>
        <taxon>Bacillus amyloliquefaciens group</taxon>
    </lineage>
</organism>
<evidence type="ECO:0000313" key="3">
    <source>
        <dbReference type="Proteomes" id="UP000587477"/>
    </source>
</evidence>
<accession>A0A1D9PGM1</accession>
<accession>A0A2D3DKR2</accession>
<sequence length="117" mass="12335">MVRRLSIISLAMIFAVSLFAFGGSASAAAFKPKAEPDVSILASGGTVGIYGANMRSCSKVSCSTITTFSSGKKITGSWVTGEYVQGHYTNSNKWLKVTYAGATGYVSVTTLSYYYGL</sequence>
<dbReference type="EMBL" id="CP063687">
    <property type="protein sequence ID" value="QOY26272.1"/>
    <property type="molecule type" value="Genomic_DNA"/>
</dbReference>
<name>A0A1D9PGM1_BACVE</name>
<feature type="signal peptide" evidence="1">
    <location>
        <begin position="1"/>
        <end position="20"/>
    </location>
</feature>
<dbReference type="OMA" id="GANMRSC"/>
<dbReference type="AlphaFoldDB" id="A0A1D9PGM1"/>
<dbReference type="Gene3D" id="2.30.30.40">
    <property type="entry name" value="SH3 Domains"/>
    <property type="match status" value="1"/>
</dbReference>
<dbReference type="InterPro" id="IPR003646">
    <property type="entry name" value="SH3-like_bac-type"/>
</dbReference>
<gene>
    <name evidence="2" type="ORF">BACVE_001235</name>
</gene>
<evidence type="ECO:0000256" key="1">
    <source>
        <dbReference type="SAM" id="SignalP"/>
    </source>
</evidence>
<dbReference type="RefSeq" id="WP_007410203.1">
    <property type="nucleotide sequence ID" value="NZ_AP018402.1"/>
</dbReference>
<reference evidence="3" key="1">
    <citation type="submission" date="2020-10" db="EMBL/GenBank/DDBJ databases">
        <title>Complete genome sequence of Bacillus velezensis NST6.</title>
        <authorList>
            <person name="Choi J."/>
        </authorList>
    </citation>
    <scope>NUCLEOTIDE SEQUENCE [LARGE SCALE GENOMIC DNA]</scope>
    <source>
        <strain evidence="3">NST6</strain>
    </source>
</reference>
<dbReference type="Proteomes" id="UP000587477">
    <property type="component" value="Chromosome"/>
</dbReference>
<dbReference type="GeneID" id="93079601"/>
<evidence type="ECO:0000313" key="2">
    <source>
        <dbReference type="EMBL" id="QOY26272.1"/>
    </source>
</evidence>
<proteinExistence type="predicted"/>
<protein>
    <submittedName>
        <fullName evidence="2">Uncharacterized protein</fullName>
    </submittedName>
</protein>
<feature type="chain" id="PRO_5038397134" evidence="1">
    <location>
        <begin position="21"/>
        <end position="117"/>
    </location>
</feature>
<dbReference type="KEGG" id="bmp:NG74_00450"/>
<dbReference type="PROSITE" id="PS51781">
    <property type="entry name" value="SH3B"/>
    <property type="match status" value="1"/>
</dbReference>